<gene>
    <name evidence="4" type="ORF">SLNSH_13425</name>
</gene>
<dbReference type="InterPro" id="IPR016193">
    <property type="entry name" value="Cytidine_deaminase-like"/>
</dbReference>
<dbReference type="PANTHER" id="PTHR11079:SF161">
    <property type="entry name" value="CMP_DCMP-TYPE DEAMINASE DOMAIN-CONTAINING PROTEIN"/>
    <property type="match status" value="1"/>
</dbReference>
<name>A0A2T1HS45_9HYPH</name>
<dbReference type="OrthoDB" id="9802676at2"/>
<dbReference type="GO" id="GO:0047974">
    <property type="term" value="F:guanosine deaminase activity"/>
    <property type="evidence" value="ECO:0007669"/>
    <property type="project" value="TreeGrafter"/>
</dbReference>
<dbReference type="InterPro" id="IPR016192">
    <property type="entry name" value="APOBEC/CMP_deaminase_Zn-bd"/>
</dbReference>
<organism evidence="4 5">
    <name type="scientific">Alsobacter soli</name>
    <dbReference type="NCBI Taxonomy" id="2109933"/>
    <lineage>
        <taxon>Bacteria</taxon>
        <taxon>Pseudomonadati</taxon>
        <taxon>Pseudomonadota</taxon>
        <taxon>Alphaproteobacteria</taxon>
        <taxon>Hyphomicrobiales</taxon>
        <taxon>Alsobacteraceae</taxon>
        <taxon>Alsobacter</taxon>
    </lineage>
</organism>
<evidence type="ECO:0000256" key="1">
    <source>
        <dbReference type="ARBA" id="ARBA00022723"/>
    </source>
</evidence>
<keyword evidence="5" id="KW-1185">Reference proteome</keyword>
<dbReference type="GO" id="GO:0006152">
    <property type="term" value="P:purine nucleoside catabolic process"/>
    <property type="evidence" value="ECO:0007669"/>
    <property type="project" value="TreeGrafter"/>
</dbReference>
<comment type="caution">
    <text evidence="4">The sequence shown here is derived from an EMBL/GenBank/DDBJ whole genome shotgun (WGS) entry which is preliminary data.</text>
</comment>
<dbReference type="InterPro" id="IPR002125">
    <property type="entry name" value="CMP_dCMP_dom"/>
</dbReference>
<dbReference type="SUPFAM" id="SSF53927">
    <property type="entry name" value="Cytidine deaminase-like"/>
    <property type="match status" value="1"/>
</dbReference>
<dbReference type="Gene3D" id="3.40.140.10">
    <property type="entry name" value="Cytidine Deaminase, domain 2"/>
    <property type="match status" value="1"/>
</dbReference>
<keyword evidence="1" id="KW-0479">Metal-binding</keyword>
<feature type="domain" description="CMP/dCMP-type deaminase" evidence="3">
    <location>
        <begin position="5"/>
        <end position="115"/>
    </location>
</feature>
<dbReference type="CDD" id="cd01285">
    <property type="entry name" value="nucleoside_deaminase"/>
    <property type="match status" value="1"/>
</dbReference>
<evidence type="ECO:0000313" key="4">
    <source>
        <dbReference type="EMBL" id="PSC04493.1"/>
    </source>
</evidence>
<dbReference type="Proteomes" id="UP000239772">
    <property type="component" value="Unassembled WGS sequence"/>
</dbReference>
<dbReference type="Pfam" id="PF00383">
    <property type="entry name" value="dCMP_cyt_deam_1"/>
    <property type="match status" value="1"/>
</dbReference>
<dbReference type="PROSITE" id="PS00903">
    <property type="entry name" value="CYT_DCMP_DEAMINASES_1"/>
    <property type="match status" value="1"/>
</dbReference>
<dbReference type="GO" id="GO:0008270">
    <property type="term" value="F:zinc ion binding"/>
    <property type="evidence" value="ECO:0007669"/>
    <property type="project" value="InterPro"/>
</dbReference>
<dbReference type="RefSeq" id="WP_106337517.1">
    <property type="nucleotide sequence ID" value="NZ_PVZS01000013.1"/>
</dbReference>
<evidence type="ECO:0000313" key="5">
    <source>
        <dbReference type="Proteomes" id="UP000239772"/>
    </source>
</evidence>
<evidence type="ECO:0000256" key="2">
    <source>
        <dbReference type="ARBA" id="ARBA00022833"/>
    </source>
</evidence>
<evidence type="ECO:0000259" key="3">
    <source>
        <dbReference type="PROSITE" id="PS51747"/>
    </source>
</evidence>
<reference evidence="5" key="1">
    <citation type="submission" date="2018-03" db="EMBL/GenBank/DDBJ databases">
        <authorList>
            <person name="Sun L."/>
            <person name="Liu H."/>
            <person name="Chen W."/>
            <person name="Huang K."/>
            <person name="Liu W."/>
            <person name="Gao X."/>
        </authorList>
    </citation>
    <scope>NUCLEOTIDE SEQUENCE [LARGE SCALE GENOMIC DNA]</scope>
    <source>
        <strain evidence="5">SH9</strain>
    </source>
</reference>
<sequence>MSFDSKDRGFLKRAVDIAFEHMRSGEGRPFGAVLVLNGKPLAEGWNSVFASKDPTAHAELMAIRRACKVLGHGDLSGSVLYASGEPCPMCLGAMFLAGVSRCYYATTRQEASRIGAQTEAIYAEYLKENPEERAIPCIHAPMAEASAAFDEWLAKAD</sequence>
<accession>A0A2T1HS45</accession>
<dbReference type="PROSITE" id="PS51747">
    <property type="entry name" value="CYT_DCMP_DEAMINASES_2"/>
    <property type="match status" value="1"/>
</dbReference>
<dbReference type="PANTHER" id="PTHR11079">
    <property type="entry name" value="CYTOSINE DEAMINASE FAMILY MEMBER"/>
    <property type="match status" value="1"/>
</dbReference>
<proteinExistence type="predicted"/>
<protein>
    <submittedName>
        <fullName evidence="4">Nucleoside deaminase</fullName>
    </submittedName>
</protein>
<dbReference type="AlphaFoldDB" id="A0A2T1HS45"/>
<keyword evidence="2" id="KW-0862">Zinc</keyword>
<dbReference type="EMBL" id="PVZS01000013">
    <property type="protein sequence ID" value="PSC04493.1"/>
    <property type="molecule type" value="Genomic_DNA"/>
</dbReference>